<dbReference type="InterPro" id="IPR013103">
    <property type="entry name" value="RVT_2"/>
</dbReference>
<proteinExistence type="predicted"/>
<evidence type="ECO:0000313" key="2">
    <source>
        <dbReference type="EMBL" id="OJT01583.1"/>
    </source>
</evidence>
<sequence length="267" mass="29719">MSAPTQVPAPARQSGREHLKVDKNHDYNCTLQDEEQHHQQCCMQATAPPPLQAPETLHPPALPSPEFQPLPQNVSPEHIPDIQLPDLLKMDANEVFFVGILSMGPRNHELPSTLREVFSTPEGKCWHAALEEELQNLCDNCVYKTIPISLGVKPITSKPVLYVKLDKNGGIKQFKIHIGARGFTQKAGINDQDVFAPVTNLKSVRVILALTACYDLELDQMDVSAAYLNGELDEELYLLPPDGVAIDPGHRWRLKWSFYGLKQAGCT</sequence>
<dbReference type="EMBL" id="MNAD01001731">
    <property type="protein sequence ID" value="OJT01583.1"/>
    <property type="molecule type" value="Genomic_DNA"/>
</dbReference>
<keyword evidence="3" id="KW-1185">Reference proteome</keyword>
<comment type="caution">
    <text evidence="2">The sequence shown here is derived from an EMBL/GenBank/DDBJ whole genome shotgun (WGS) entry which is preliminary data.</text>
</comment>
<reference evidence="2 3" key="1">
    <citation type="submission" date="2016-10" db="EMBL/GenBank/DDBJ databases">
        <title>Genome sequence of the basidiomycete white-rot fungus Trametes pubescens.</title>
        <authorList>
            <person name="Makela M.R."/>
            <person name="Granchi Z."/>
            <person name="Peng M."/>
            <person name="De Vries R.P."/>
            <person name="Grigoriev I."/>
            <person name="Riley R."/>
            <person name="Hilden K."/>
        </authorList>
    </citation>
    <scope>NUCLEOTIDE SEQUENCE [LARGE SCALE GENOMIC DNA]</scope>
    <source>
        <strain evidence="2 3">FBCC735</strain>
    </source>
</reference>
<dbReference type="AlphaFoldDB" id="A0A1M2V1W7"/>
<gene>
    <name evidence="2" type="ORF">TRAPUB_7979</name>
</gene>
<dbReference type="STRING" id="154538.A0A1M2V1W7"/>
<name>A0A1M2V1W7_TRAPU</name>
<dbReference type="Proteomes" id="UP000184267">
    <property type="component" value="Unassembled WGS sequence"/>
</dbReference>
<evidence type="ECO:0000313" key="3">
    <source>
        <dbReference type="Proteomes" id="UP000184267"/>
    </source>
</evidence>
<organism evidence="2 3">
    <name type="scientific">Trametes pubescens</name>
    <name type="common">White-rot fungus</name>
    <dbReference type="NCBI Taxonomy" id="154538"/>
    <lineage>
        <taxon>Eukaryota</taxon>
        <taxon>Fungi</taxon>
        <taxon>Dikarya</taxon>
        <taxon>Basidiomycota</taxon>
        <taxon>Agaricomycotina</taxon>
        <taxon>Agaricomycetes</taxon>
        <taxon>Polyporales</taxon>
        <taxon>Polyporaceae</taxon>
        <taxon>Trametes</taxon>
    </lineage>
</organism>
<accession>A0A1M2V1W7</accession>
<evidence type="ECO:0000259" key="1">
    <source>
        <dbReference type="Pfam" id="PF07727"/>
    </source>
</evidence>
<dbReference type="OrthoDB" id="2998201at2759"/>
<protein>
    <submittedName>
        <fullName evidence="2">Retrovirus-related Pol polyprotein from transposon TNT 1-94</fullName>
    </submittedName>
</protein>
<feature type="domain" description="Reverse transcriptase Ty1/copia-type" evidence="1">
    <location>
        <begin position="142"/>
        <end position="266"/>
    </location>
</feature>
<dbReference type="Pfam" id="PF07727">
    <property type="entry name" value="RVT_2"/>
    <property type="match status" value="1"/>
</dbReference>